<evidence type="ECO:0000313" key="3">
    <source>
        <dbReference type="Proteomes" id="UP000265515"/>
    </source>
</evidence>
<dbReference type="InterPro" id="IPR039638">
    <property type="entry name" value="MED33A/B"/>
</dbReference>
<protein>
    <submittedName>
        <fullName evidence="2">Uncharacterized protein</fullName>
    </submittedName>
</protein>
<dbReference type="PANTHER" id="PTHR33739:SF3">
    <property type="entry name" value="OS07G0681500 PROTEIN"/>
    <property type="match status" value="1"/>
</dbReference>
<reference evidence="2 3" key="1">
    <citation type="journal article" date="2018" name="Cell">
        <title>The Chara Genome: Secondary Complexity and Implications for Plant Terrestrialization.</title>
        <authorList>
            <person name="Nishiyama T."/>
            <person name="Sakayama H."/>
            <person name="Vries J.D."/>
            <person name="Buschmann H."/>
            <person name="Saint-Marcoux D."/>
            <person name="Ullrich K.K."/>
            <person name="Haas F.B."/>
            <person name="Vanderstraeten L."/>
            <person name="Becker D."/>
            <person name="Lang D."/>
            <person name="Vosolsobe S."/>
            <person name="Rombauts S."/>
            <person name="Wilhelmsson P.K.I."/>
            <person name="Janitza P."/>
            <person name="Kern R."/>
            <person name="Heyl A."/>
            <person name="Rumpler F."/>
            <person name="Villalobos L.I.A.C."/>
            <person name="Clay J.M."/>
            <person name="Skokan R."/>
            <person name="Toyoda A."/>
            <person name="Suzuki Y."/>
            <person name="Kagoshima H."/>
            <person name="Schijlen E."/>
            <person name="Tajeshwar N."/>
            <person name="Catarino B."/>
            <person name="Hetherington A.J."/>
            <person name="Saltykova A."/>
            <person name="Bonnot C."/>
            <person name="Breuninger H."/>
            <person name="Symeonidi A."/>
            <person name="Radhakrishnan G.V."/>
            <person name="Van Nieuwerburgh F."/>
            <person name="Deforce D."/>
            <person name="Chang C."/>
            <person name="Karol K.G."/>
            <person name="Hedrich R."/>
            <person name="Ulvskov P."/>
            <person name="Glockner G."/>
            <person name="Delwiche C.F."/>
            <person name="Petrasek J."/>
            <person name="Van de Peer Y."/>
            <person name="Friml J."/>
            <person name="Beilby M."/>
            <person name="Dolan L."/>
            <person name="Kohara Y."/>
            <person name="Sugano S."/>
            <person name="Fujiyama A."/>
            <person name="Delaux P.-M."/>
            <person name="Quint M."/>
            <person name="TheiBen G."/>
            <person name="Hagemann M."/>
            <person name="Harholt J."/>
            <person name="Dunand C."/>
            <person name="Zachgo S."/>
            <person name="Langdale J."/>
            <person name="Maumus F."/>
            <person name="Straeten D.V.D."/>
            <person name="Gould S.B."/>
            <person name="Rensing S.A."/>
        </authorList>
    </citation>
    <scope>NUCLEOTIDE SEQUENCE [LARGE SCALE GENOMIC DNA]</scope>
    <source>
        <strain evidence="2 3">S276</strain>
    </source>
</reference>
<dbReference type="GO" id="GO:2000762">
    <property type="term" value="P:regulation of phenylpropanoid metabolic process"/>
    <property type="evidence" value="ECO:0007669"/>
    <property type="project" value="InterPro"/>
</dbReference>
<evidence type="ECO:0000313" key="2">
    <source>
        <dbReference type="EMBL" id="GBG74778.1"/>
    </source>
</evidence>
<dbReference type="STRING" id="69332.A0A388KXN6"/>
<keyword evidence="3" id="KW-1185">Reference proteome</keyword>
<dbReference type="Gramene" id="GBG74778">
    <property type="protein sequence ID" value="GBG74778"/>
    <property type="gene ID" value="CBR_g19290"/>
</dbReference>
<dbReference type="OrthoDB" id="1703684at2759"/>
<dbReference type="AlphaFoldDB" id="A0A388KXN6"/>
<dbReference type="EMBL" id="BFEA01000210">
    <property type="protein sequence ID" value="GBG74778.1"/>
    <property type="molecule type" value="Genomic_DNA"/>
</dbReference>
<proteinExistence type="predicted"/>
<name>A0A388KXN6_CHABU</name>
<dbReference type="Proteomes" id="UP000265515">
    <property type="component" value="Unassembled WGS sequence"/>
</dbReference>
<comment type="caution">
    <text evidence="2">The sequence shown here is derived from an EMBL/GenBank/DDBJ whole genome shotgun (WGS) entry which is preliminary data.</text>
</comment>
<dbReference type="PANTHER" id="PTHR33739">
    <property type="entry name" value="OS07G0681500 PROTEIN"/>
    <property type="match status" value="1"/>
</dbReference>
<gene>
    <name evidence="2" type="ORF">CBR_g19290</name>
</gene>
<evidence type="ECO:0000256" key="1">
    <source>
        <dbReference type="SAM" id="MobiDB-lite"/>
    </source>
</evidence>
<feature type="region of interest" description="Disordered" evidence="1">
    <location>
        <begin position="1"/>
        <end position="23"/>
    </location>
</feature>
<feature type="compositionally biased region" description="Basic and acidic residues" evidence="1">
    <location>
        <begin position="1"/>
        <end position="10"/>
    </location>
</feature>
<dbReference type="GO" id="GO:0016592">
    <property type="term" value="C:mediator complex"/>
    <property type="evidence" value="ECO:0007669"/>
    <property type="project" value="InterPro"/>
</dbReference>
<accession>A0A388KXN6</accession>
<organism evidence="2 3">
    <name type="scientific">Chara braunii</name>
    <name type="common">Braun's stonewort</name>
    <dbReference type="NCBI Taxonomy" id="69332"/>
    <lineage>
        <taxon>Eukaryota</taxon>
        <taxon>Viridiplantae</taxon>
        <taxon>Streptophyta</taxon>
        <taxon>Charophyceae</taxon>
        <taxon>Charales</taxon>
        <taxon>Characeae</taxon>
        <taxon>Chara</taxon>
    </lineage>
</organism>
<sequence length="226" mass="24073">MGEAENEHVFPSEVGGADLPMGDADAAAHRTIGGRDSEAEETGDRLKQSLVVSSVQLAAKIILTPRTKVLLQLSERLFPCQWRELRQLVAILGTVGGPGAPGGLAGGIRSIAYSAAASIGAVHDDLQVNQRPNIPVLRALMGMSARLWPLDGWLIGGAPIWLPLDMVLEEAVGGKRIPLVSTVAQIAETVTALRQIDGAPWRDVMLALWLAALRTVSRVCYSFLAQ</sequence>